<sequence length="93" mass="10940">MEKKYQKKNTRQAVIIHLISNDNDPDKWVKESSIEAISYLALNQENFKEIMNDIDIKAITKDLMTKYNGSDKQNHQLQYRQEGRCNLLNALIQ</sequence>
<dbReference type="EMBL" id="SNRW01000576">
    <property type="protein sequence ID" value="KAA6400353.1"/>
    <property type="molecule type" value="Genomic_DNA"/>
</dbReference>
<name>A0A5J4WZY0_9EUKA</name>
<reference evidence="1 2" key="1">
    <citation type="submission" date="2019-03" db="EMBL/GenBank/DDBJ databases">
        <title>Single cell metagenomics reveals metabolic interactions within the superorganism composed of flagellate Streblomastix strix and complex community of Bacteroidetes bacteria on its surface.</title>
        <authorList>
            <person name="Treitli S.C."/>
            <person name="Kolisko M."/>
            <person name="Husnik F."/>
            <person name="Keeling P."/>
            <person name="Hampl V."/>
        </authorList>
    </citation>
    <scope>NUCLEOTIDE SEQUENCE [LARGE SCALE GENOMIC DNA]</scope>
    <source>
        <strain evidence="1">ST1C</strain>
    </source>
</reference>
<gene>
    <name evidence="1" type="ORF">EZS28_004122</name>
</gene>
<dbReference type="AlphaFoldDB" id="A0A5J4WZY0"/>
<dbReference type="Proteomes" id="UP000324800">
    <property type="component" value="Unassembled WGS sequence"/>
</dbReference>
<protein>
    <submittedName>
        <fullName evidence="1">Uncharacterized protein</fullName>
    </submittedName>
</protein>
<evidence type="ECO:0000313" key="2">
    <source>
        <dbReference type="Proteomes" id="UP000324800"/>
    </source>
</evidence>
<comment type="caution">
    <text evidence="1">The sequence shown here is derived from an EMBL/GenBank/DDBJ whole genome shotgun (WGS) entry which is preliminary data.</text>
</comment>
<evidence type="ECO:0000313" key="1">
    <source>
        <dbReference type="EMBL" id="KAA6400353.1"/>
    </source>
</evidence>
<organism evidence="1 2">
    <name type="scientific">Streblomastix strix</name>
    <dbReference type="NCBI Taxonomy" id="222440"/>
    <lineage>
        <taxon>Eukaryota</taxon>
        <taxon>Metamonada</taxon>
        <taxon>Preaxostyla</taxon>
        <taxon>Oxymonadida</taxon>
        <taxon>Streblomastigidae</taxon>
        <taxon>Streblomastix</taxon>
    </lineage>
</organism>
<accession>A0A5J4WZY0</accession>
<proteinExistence type="predicted"/>